<accession>A0A2T3A5R4</accession>
<evidence type="ECO:0000256" key="1">
    <source>
        <dbReference type="SAM" id="MobiDB-lite"/>
    </source>
</evidence>
<dbReference type="EMBL" id="KZ678460">
    <property type="protein sequence ID" value="PSR83400.1"/>
    <property type="molecule type" value="Genomic_DNA"/>
</dbReference>
<dbReference type="InParanoid" id="A0A2T3A5R4"/>
<sequence>MFRQALSRNSARAWATPGIASAVASGEQLVMHRVKLQPTKGRFRKLATYCMVGIVSLYVWEEIAFLPLKHLDSGPLPKGMEEELEPLFIPLPFTEKQVQPPPYAGSEEEWQSFKAFSQNHELRQRVKDDLSTLVKKAAEKNMIVRRWAKKGEGFQLGPRWLIISYPERPPPECVRWGLEWNDEGLFLKEQNVDPRTQALIDRVLKPYPVANASYAFAKAMVKHNVNKVANFFGYQPGGNEINTSGLNPEVAKTLSKFASRQTADGNAATGSSTSASEPSAPSTDSEQPTAAKPEGLAKPDGVKGPGGPSGSLTKDNIPYYQSLVGKGSGPWMAFTDGYKRAWRPLKCHPPRGSIAVHGLIALESPKGRVYIDVFAWYHPKTDQFHQDSITMQLRSIAPHTQTPRR</sequence>
<gene>
    <name evidence="2" type="ORF">BD289DRAFT_282230</name>
</gene>
<organism evidence="2 3">
    <name type="scientific">Coniella lustricola</name>
    <dbReference type="NCBI Taxonomy" id="2025994"/>
    <lineage>
        <taxon>Eukaryota</taxon>
        <taxon>Fungi</taxon>
        <taxon>Dikarya</taxon>
        <taxon>Ascomycota</taxon>
        <taxon>Pezizomycotina</taxon>
        <taxon>Sordariomycetes</taxon>
        <taxon>Sordariomycetidae</taxon>
        <taxon>Diaporthales</taxon>
        <taxon>Schizoparmaceae</taxon>
        <taxon>Coniella</taxon>
    </lineage>
</organism>
<feature type="region of interest" description="Disordered" evidence="1">
    <location>
        <begin position="261"/>
        <end position="314"/>
    </location>
</feature>
<protein>
    <submittedName>
        <fullName evidence="2">Uncharacterized protein</fullName>
    </submittedName>
</protein>
<proteinExistence type="predicted"/>
<reference evidence="2 3" key="1">
    <citation type="journal article" date="2018" name="Mycol. Prog.">
        <title>Coniella lustricola, a new species from submerged detritus.</title>
        <authorList>
            <person name="Raudabaugh D.B."/>
            <person name="Iturriaga T."/>
            <person name="Carver A."/>
            <person name="Mondo S."/>
            <person name="Pangilinan J."/>
            <person name="Lipzen A."/>
            <person name="He G."/>
            <person name="Amirebrahimi M."/>
            <person name="Grigoriev I.V."/>
            <person name="Miller A.N."/>
        </authorList>
    </citation>
    <scope>NUCLEOTIDE SEQUENCE [LARGE SCALE GENOMIC DNA]</scope>
    <source>
        <strain evidence="2 3">B22-T-1</strain>
    </source>
</reference>
<evidence type="ECO:0000313" key="3">
    <source>
        <dbReference type="Proteomes" id="UP000241462"/>
    </source>
</evidence>
<dbReference type="Proteomes" id="UP000241462">
    <property type="component" value="Unassembled WGS sequence"/>
</dbReference>
<dbReference type="STRING" id="2025994.A0A2T3A5R4"/>
<keyword evidence="3" id="KW-1185">Reference proteome</keyword>
<feature type="compositionally biased region" description="Low complexity" evidence="1">
    <location>
        <begin position="262"/>
        <end position="286"/>
    </location>
</feature>
<dbReference type="OrthoDB" id="5316527at2759"/>
<name>A0A2T3A5R4_9PEZI</name>
<dbReference type="AlphaFoldDB" id="A0A2T3A5R4"/>
<evidence type="ECO:0000313" key="2">
    <source>
        <dbReference type="EMBL" id="PSR83400.1"/>
    </source>
</evidence>